<dbReference type="EMBL" id="VSSQ01018340">
    <property type="protein sequence ID" value="MPM61441.1"/>
    <property type="molecule type" value="Genomic_DNA"/>
</dbReference>
<organism evidence="1">
    <name type="scientific">bioreactor metagenome</name>
    <dbReference type="NCBI Taxonomy" id="1076179"/>
    <lineage>
        <taxon>unclassified sequences</taxon>
        <taxon>metagenomes</taxon>
        <taxon>ecological metagenomes</taxon>
    </lineage>
</organism>
<protein>
    <submittedName>
        <fullName evidence="1">Uncharacterized protein</fullName>
    </submittedName>
</protein>
<comment type="caution">
    <text evidence="1">The sequence shown here is derived from an EMBL/GenBank/DDBJ whole genome shotgun (WGS) entry which is preliminary data.</text>
</comment>
<dbReference type="AlphaFoldDB" id="A0A645B9X1"/>
<gene>
    <name evidence="1" type="ORF">SDC9_108299</name>
</gene>
<accession>A0A645B9X1</accession>
<reference evidence="1" key="1">
    <citation type="submission" date="2019-08" db="EMBL/GenBank/DDBJ databases">
        <authorList>
            <person name="Kucharzyk K."/>
            <person name="Murdoch R.W."/>
            <person name="Higgins S."/>
            <person name="Loffler F."/>
        </authorList>
    </citation>
    <scope>NUCLEOTIDE SEQUENCE</scope>
</reference>
<name>A0A645B9X1_9ZZZZ</name>
<proteinExistence type="predicted"/>
<evidence type="ECO:0000313" key="1">
    <source>
        <dbReference type="EMBL" id="MPM61441.1"/>
    </source>
</evidence>
<sequence>MFDSPDEGNTVHINVENISLSAVIYDKTTTSFKVQIKKDNVALSNIEGIQYTVTNTKTNNVEAAGTLQETANGYYLATYDKLYGSDYVIRFTKTGYNFNYSN</sequence>